<evidence type="ECO:0000313" key="2">
    <source>
        <dbReference type="Proteomes" id="UP000197781"/>
    </source>
</evidence>
<dbReference type="KEGG" id="bfm:BP422_12955"/>
<sequence>MARKTHYVPGTNITFTMKPGSVHIDNDSYLRTVLDNEVMTGKKIAREIKDIYYDVYGVNLDISTKSLAIEILGHVYPGEVAKFVKAEFDPPKWVIRGLDEIVRRTKVIDCGEDNEGSEDSNRQLWDFLAKLFDTLGSMVTIPFPGM</sequence>
<dbReference type="EMBL" id="CP018145">
    <property type="protein sequence ID" value="ASJ54385.1"/>
    <property type="molecule type" value="Genomic_DNA"/>
</dbReference>
<dbReference type="RefSeq" id="WP_088908133.1">
    <property type="nucleotide sequence ID" value="NZ_CP018145.1"/>
</dbReference>
<organism evidence="1 2">
    <name type="scientific">Brevibacillus formosus</name>
    <dbReference type="NCBI Taxonomy" id="54913"/>
    <lineage>
        <taxon>Bacteria</taxon>
        <taxon>Bacillati</taxon>
        <taxon>Bacillota</taxon>
        <taxon>Bacilli</taxon>
        <taxon>Bacillales</taxon>
        <taxon>Paenibacillaceae</taxon>
        <taxon>Brevibacillus</taxon>
    </lineage>
</organism>
<dbReference type="Proteomes" id="UP000197781">
    <property type="component" value="Chromosome"/>
</dbReference>
<gene>
    <name evidence="1" type="ORF">BP422_12955</name>
</gene>
<accession>A0A220MHG4</accession>
<name>A0A220MHG4_9BACL</name>
<protein>
    <submittedName>
        <fullName evidence="1">Uncharacterized protein</fullName>
    </submittedName>
</protein>
<reference evidence="1 2" key="1">
    <citation type="submission" date="2016-11" db="EMBL/GenBank/DDBJ databases">
        <authorList>
            <person name="Jaros S."/>
            <person name="Januszkiewicz K."/>
            <person name="Wedrychowicz H."/>
        </authorList>
    </citation>
    <scope>NUCLEOTIDE SEQUENCE [LARGE SCALE GENOMIC DNA]</scope>
    <source>
        <strain evidence="1 2">NF2</strain>
    </source>
</reference>
<evidence type="ECO:0000313" key="1">
    <source>
        <dbReference type="EMBL" id="ASJ54385.1"/>
    </source>
</evidence>
<dbReference type="AlphaFoldDB" id="A0A220MHG4"/>
<proteinExistence type="predicted"/>